<sequence length="119" mass="13401">MRRHALAMPPDPQDLAHVTGLFQALADSTRLSLLLALIDAERTVTDLSETLRQPQSTVSRHLATLRHTRLVQTRRDGPRVYYRLADVHLTHLLTEAFSHAQHARLGLPDHPAVPAREPQ</sequence>
<evidence type="ECO:0000256" key="2">
    <source>
        <dbReference type="ARBA" id="ARBA00023125"/>
    </source>
</evidence>
<dbReference type="EMBL" id="JACHFN010000005">
    <property type="protein sequence ID" value="MBB5234331.1"/>
    <property type="molecule type" value="Genomic_DNA"/>
</dbReference>
<dbReference type="CDD" id="cd00090">
    <property type="entry name" value="HTH_ARSR"/>
    <property type="match status" value="1"/>
</dbReference>
<dbReference type="PANTHER" id="PTHR43132:SF6">
    <property type="entry name" value="HTH-TYPE TRANSCRIPTIONAL REPRESSOR CZRA"/>
    <property type="match status" value="1"/>
</dbReference>
<dbReference type="InterPro" id="IPR051011">
    <property type="entry name" value="Metal_resp_trans_reg"/>
</dbReference>
<dbReference type="PANTHER" id="PTHR43132">
    <property type="entry name" value="ARSENICAL RESISTANCE OPERON REPRESSOR ARSR-RELATED"/>
    <property type="match status" value="1"/>
</dbReference>
<dbReference type="InterPro" id="IPR001845">
    <property type="entry name" value="HTH_ArsR_DNA-bd_dom"/>
</dbReference>
<dbReference type="SUPFAM" id="SSF46785">
    <property type="entry name" value="Winged helix' DNA-binding domain"/>
    <property type="match status" value="1"/>
</dbReference>
<dbReference type="PROSITE" id="PS50987">
    <property type="entry name" value="HTH_ARSR_2"/>
    <property type="match status" value="1"/>
</dbReference>
<evidence type="ECO:0000313" key="6">
    <source>
        <dbReference type="Proteomes" id="UP000525389"/>
    </source>
</evidence>
<reference evidence="5 6" key="1">
    <citation type="submission" date="2020-08" db="EMBL/GenBank/DDBJ databases">
        <title>Genomic Encyclopedia of Type Strains, Phase IV (KMG-IV): sequencing the most valuable type-strain genomes for metagenomic binning, comparative biology and taxonomic classification.</title>
        <authorList>
            <person name="Goeker M."/>
        </authorList>
    </citation>
    <scope>NUCLEOTIDE SEQUENCE [LARGE SCALE GENOMIC DNA]</scope>
    <source>
        <strain evidence="5 6">DSM 101791</strain>
    </source>
</reference>
<dbReference type="Pfam" id="PF01022">
    <property type="entry name" value="HTH_5"/>
    <property type="match status" value="1"/>
</dbReference>
<keyword evidence="6" id="KW-1185">Reference proteome</keyword>
<evidence type="ECO:0000259" key="4">
    <source>
        <dbReference type="PROSITE" id="PS50987"/>
    </source>
</evidence>
<gene>
    <name evidence="5" type="ORF">HNQ09_001769</name>
</gene>
<keyword evidence="1" id="KW-0805">Transcription regulation</keyword>
<dbReference type="InterPro" id="IPR036388">
    <property type="entry name" value="WH-like_DNA-bd_sf"/>
</dbReference>
<dbReference type="InterPro" id="IPR011991">
    <property type="entry name" value="ArsR-like_HTH"/>
</dbReference>
<keyword evidence="3" id="KW-0804">Transcription</keyword>
<dbReference type="GO" id="GO:0003700">
    <property type="term" value="F:DNA-binding transcription factor activity"/>
    <property type="evidence" value="ECO:0007669"/>
    <property type="project" value="InterPro"/>
</dbReference>
<feature type="domain" description="HTH arsR-type" evidence="4">
    <location>
        <begin position="10"/>
        <end position="104"/>
    </location>
</feature>
<proteinExistence type="predicted"/>
<dbReference type="Gene3D" id="1.10.10.10">
    <property type="entry name" value="Winged helix-like DNA-binding domain superfamily/Winged helix DNA-binding domain"/>
    <property type="match status" value="1"/>
</dbReference>
<dbReference type="RefSeq" id="WP_184028021.1">
    <property type="nucleotide sequence ID" value="NZ_JACHFN010000005.1"/>
</dbReference>
<dbReference type="InterPro" id="IPR036390">
    <property type="entry name" value="WH_DNA-bd_sf"/>
</dbReference>
<protein>
    <submittedName>
        <fullName evidence="5">DNA-binding transcriptional ArsR family regulator</fullName>
    </submittedName>
</protein>
<evidence type="ECO:0000313" key="5">
    <source>
        <dbReference type="EMBL" id="MBB5234331.1"/>
    </source>
</evidence>
<dbReference type="Proteomes" id="UP000525389">
    <property type="component" value="Unassembled WGS sequence"/>
</dbReference>
<dbReference type="NCBIfam" id="NF033788">
    <property type="entry name" value="HTH_metalloreg"/>
    <property type="match status" value="1"/>
</dbReference>
<dbReference type="SMART" id="SM00418">
    <property type="entry name" value="HTH_ARSR"/>
    <property type="match status" value="1"/>
</dbReference>
<keyword evidence="2 5" id="KW-0238">DNA-binding</keyword>
<evidence type="ECO:0000256" key="1">
    <source>
        <dbReference type="ARBA" id="ARBA00023015"/>
    </source>
</evidence>
<accession>A0A7W8GFK8</accession>
<comment type="caution">
    <text evidence="5">The sequence shown here is derived from an EMBL/GenBank/DDBJ whole genome shotgun (WGS) entry which is preliminary data.</text>
</comment>
<name>A0A7W8GFK8_9DEIO</name>
<dbReference type="PRINTS" id="PR00778">
    <property type="entry name" value="HTHARSR"/>
</dbReference>
<dbReference type="AlphaFoldDB" id="A0A7W8GFK8"/>
<organism evidence="5 6">
    <name type="scientific">Deinococcus budaensis</name>
    <dbReference type="NCBI Taxonomy" id="1665626"/>
    <lineage>
        <taxon>Bacteria</taxon>
        <taxon>Thermotogati</taxon>
        <taxon>Deinococcota</taxon>
        <taxon>Deinococci</taxon>
        <taxon>Deinococcales</taxon>
        <taxon>Deinococcaceae</taxon>
        <taxon>Deinococcus</taxon>
    </lineage>
</organism>
<dbReference type="GO" id="GO:0003677">
    <property type="term" value="F:DNA binding"/>
    <property type="evidence" value="ECO:0007669"/>
    <property type="project" value="UniProtKB-KW"/>
</dbReference>
<evidence type="ECO:0000256" key="3">
    <source>
        <dbReference type="ARBA" id="ARBA00023163"/>
    </source>
</evidence>